<proteinExistence type="inferred from homology"/>
<dbReference type="EMBL" id="BAAAZD010000002">
    <property type="protein sequence ID" value="GAA4008703.1"/>
    <property type="molecule type" value="Genomic_DNA"/>
</dbReference>
<dbReference type="InterPro" id="IPR001765">
    <property type="entry name" value="Carbonic_anhydrase"/>
</dbReference>
<comment type="caution">
    <text evidence="9">The sequence shown here is derived from an EMBL/GenBank/DDBJ whole genome shotgun (WGS) entry which is preliminary data.</text>
</comment>
<comment type="function">
    <text evidence="8">Reversible hydration of carbon dioxide.</text>
</comment>
<dbReference type="Gene3D" id="3.40.1050.10">
    <property type="entry name" value="Carbonic anhydrase"/>
    <property type="match status" value="1"/>
</dbReference>
<dbReference type="EC" id="4.2.1.1" evidence="3 8"/>
<keyword evidence="4" id="KW-0479">Metal-binding</keyword>
<evidence type="ECO:0000256" key="4">
    <source>
        <dbReference type="ARBA" id="ARBA00022723"/>
    </source>
</evidence>
<name>A0ABP7SA08_9SPHN</name>
<dbReference type="PANTHER" id="PTHR11002:SF76">
    <property type="entry name" value="CARBONIC ANHYDRASE"/>
    <property type="match status" value="1"/>
</dbReference>
<dbReference type="Proteomes" id="UP001501310">
    <property type="component" value="Unassembled WGS sequence"/>
</dbReference>
<evidence type="ECO:0000256" key="3">
    <source>
        <dbReference type="ARBA" id="ARBA00012925"/>
    </source>
</evidence>
<dbReference type="InterPro" id="IPR015892">
    <property type="entry name" value="Carbonic_anhydrase_CS"/>
</dbReference>
<dbReference type="InterPro" id="IPR036874">
    <property type="entry name" value="Carbonic_anhydrase_sf"/>
</dbReference>
<dbReference type="SUPFAM" id="SSF53056">
    <property type="entry name" value="beta-carbonic anhydrase, cab"/>
    <property type="match status" value="1"/>
</dbReference>
<evidence type="ECO:0000313" key="9">
    <source>
        <dbReference type="EMBL" id="GAA4008703.1"/>
    </source>
</evidence>
<dbReference type="RefSeq" id="WP_344710441.1">
    <property type="nucleotide sequence ID" value="NZ_BAAAZD010000002.1"/>
</dbReference>
<dbReference type="PROSITE" id="PS00705">
    <property type="entry name" value="PROK_CO2_ANHYDRASE_2"/>
    <property type="match status" value="1"/>
</dbReference>
<evidence type="ECO:0000256" key="2">
    <source>
        <dbReference type="ARBA" id="ARBA00006217"/>
    </source>
</evidence>
<gene>
    <name evidence="9" type="ORF">GCM10022211_22930</name>
</gene>
<dbReference type="SMART" id="SM00947">
    <property type="entry name" value="Pro_CA"/>
    <property type="match status" value="1"/>
</dbReference>
<keyword evidence="6 8" id="KW-0456">Lyase</keyword>
<dbReference type="CDD" id="cd00884">
    <property type="entry name" value="beta_CA_cladeB"/>
    <property type="match status" value="1"/>
</dbReference>
<evidence type="ECO:0000256" key="8">
    <source>
        <dbReference type="RuleBase" id="RU003956"/>
    </source>
</evidence>
<keyword evidence="10" id="KW-1185">Reference proteome</keyword>
<evidence type="ECO:0000256" key="1">
    <source>
        <dbReference type="ARBA" id="ARBA00001947"/>
    </source>
</evidence>
<dbReference type="InterPro" id="IPR045066">
    <property type="entry name" value="Beta_CA_cladeB"/>
</dbReference>
<organism evidence="9 10">
    <name type="scientific">Sphingomonas humi</name>
    <dbReference type="NCBI Taxonomy" id="335630"/>
    <lineage>
        <taxon>Bacteria</taxon>
        <taxon>Pseudomonadati</taxon>
        <taxon>Pseudomonadota</taxon>
        <taxon>Alphaproteobacteria</taxon>
        <taxon>Sphingomonadales</taxon>
        <taxon>Sphingomonadaceae</taxon>
        <taxon>Sphingomonas</taxon>
    </lineage>
</organism>
<dbReference type="PANTHER" id="PTHR11002">
    <property type="entry name" value="CARBONIC ANHYDRASE"/>
    <property type="match status" value="1"/>
</dbReference>
<protein>
    <recommendedName>
        <fullName evidence="3 8">Carbonic anhydrase</fullName>
        <ecNumber evidence="3 8">4.2.1.1</ecNumber>
    </recommendedName>
    <alternativeName>
        <fullName evidence="8">Carbonate dehydratase</fullName>
    </alternativeName>
</protein>
<evidence type="ECO:0000313" key="10">
    <source>
        <dbReference type="Proteomes" id="UP001501310"/>
    </source>
</evidence>
<evidence type="ECO:0000256" key="7">
    <source>
        <dbReference type="ARBA" id="ARBA00048348"/>
    </source>
</evidence>
<keyword evidence="5 8" id="KW-0862">Zinc</keyword>
<evidence type="ECO:0000256" key="6">
    <source>
        <dbReference type="ARBA" id="ARBA00023239"/>
    </source>
</evidence>
<comment type="similarity">
    <text evidence="2 8">Belongs to the beta-class carbonic anhydrase family.</text>
</comment>
<evidence type="ECO:0000256" key="5">
    <source>
        <dbReference type="ARBA" id="ARBA00022833"/>
    </source>
</evidence>
<comment type="catalytic activity">
    <reaction evidence="7 8">
        <text>hydrogencarbonate + H(+) = CO2 + H2O</text>
        <dbReference type="Rhea" id="RHEA:10748"/>
        <dbReference type="ChEBI" id="CHEBI:15377"/>
        <dbReference type="ChEBI" id="CHEBI:15378"/>
        <dbReference type="ChEBI" id="CHEBI:16526"/>
        <dbReference type="ChEBI" id="CHEBI:17544"/>
        <dbReference type="EC" id="4.2.1.1"/>
    </reaction>
</comment>
<accession>A0ABP7SA08</accession>
<comment type="cofactor">
    <cofactor evidence="1">
        <name>Zn(2+)</name>
        <dbReference type="ChEBI" id="CHEBI:29105"/>
    </cofactor>
</comment>
<sequence length="208" mass="22601">MPEFAALLRGYGRFRSSGYRDQHRRWETLAEGQEPPVMIIGCCDSRVDPATIFDTVPGQAFILRNVANLVPPFEQGGGLHGVSAALEFAVTKLEVKHIVVMGHGACGGISAALAGHGEPDRIFIDKWIGLLDSARDKVLEQAPEDPQHALELEGVKVSLDNLRTFPFVAEREAAGRLKLHGCWFAIAEGTLYELDEKAGQFAPVPEAA</sequence>
<dbReference type="Pfam" id="PF00484">
    <property type="entry name" value="Pro_CA"/>
    <property type="match status" value="1"/>
</dbReference>
<reference evidence="10" key="1">
    <citation type="journal article" date="2019" name="Int. J. Syst. Evol. Microbiol.">
        <title>The Global Catalogue of Microorganisms (GCM) 10K type strain sequencing project: providing services to taxonomists for standard genome sequencing and annotation.</title>
        <authorList>
            <consortium name="The Broad Institute Genomics Platform"/>
            <consortium name="The Broad Institute Genome Sequencing Center for Infectious Disease"/>
            <person name="Wu L."/>
            <person name="Ma J."/>
        </authorList>
    </citation>
    <scope>NUCLEOTIDE SEQUENCE [LARGE SCALE GENOMIC DNA]</scope>
    <source>
        <strain evidence="10">JCM 16603</strain>
    </source>
</reference>